<keyword evidence="2" id="KW-1003">Cell membrane</keyword>
<feature type="region of interest" description="Disordered" evidence="10">
    <location>
        <begin position="62"/>
        <end position="88"/>
    </location>
</feature>
<dbReference type="InterPro" id="IPR036364">
    <property type="entry name" value="SEA_dom_sf"/>
</dbReference>
<dbReference type="OrthoDB" id="2015116at2759"/>
<evidence type="ECO:0000256" key="5">
    <source>
        <dbReference type="ARBA" id="ARBA00022737"/>
    </source>
</evidence>
<feature type="compositionally biased region" description="Basic and acidic residues" evidence="10">
    <location>
        <begin position="71"/>
        <end position="88"/>
    </location>
</feature>
<comment type="subcellular location">
    <subcellularLocation>
        <location evidence="1">Cell membrane</location>
    </subcellularLocation>
</comment>
<dbReference type="InterPro" id="IPR049883">
    <property type="entry name" value="NOTCH1_EGF-like"/>
</dbReference>
<evidence type="ECO:0000256" key="11">
    <source>
        <dbReference type="SAM" id="Phobius"/>
    </source>
</evidence>
<keyword evidence="6 11" id="KW-0472">Membrane</keyword>
<protein>
    <recommendedName>
        <fullName evidence="13">EGF-like domain-containing protein</fullName>
    </recommendedName>
</protein>
<feature type="disulfide bond" evidence="9">
    <location>
        <begin position="812"/>
        <end position="821"/>
    </location>
</feature>
<proteinExistence type="predicted"/>
<feature type="region of interest" description="Disordered" evidence="10">
    <location>
        <begin position="284"/>
        <end position="353"/>
    </location>
</feature>
<dbReference type="CDD" id="cd00054">
    <property type="entry name" value="EGF_CA"/>
    <property type="match status" value="1"/>
</dbReference>
<dbReference type="InterPro" id="IPR001881">
    <property type="entry name" value="EGF-like_Ca-bd_dom"/>
</dbReference>
<feature type="domain" description="EGF-like" evidence="13">
    <location>
        <begin position="788"/>
        <end position="822"/>
    </location>
</feature>
<dbReference type="PANTHER" id="PTHR24037:SF11">
    <property type="entry name" value="MUCIN-2-LIKE"/>
    <property type="match status" value="1"/>
</dbReference>
<evidence type="ECO:0000256" key="10">
    <source>
        <dbReference type="SAM" id="MobiDB-lite"/>
    </source>
</evidence>
<dbReference type="SMART" id="SM00181">
    <property type="entry name" value="EGF"/>
    <property type="match status" value="3"/>
</dbReference>
<dbReference type="GO" id="GO:0005509">
    <property type="term" value="F:calcium ion binding"/>
    <property type="evidence" value="ECO:0007669"/>
    <property type="project" value="InterPro"/>
</dbReference>
<keyword evidence="11" id="KW-0812">Transmembrane</keyword>
<dbReference type="EMBL" id="OV725080">
    <property type="protein sequence ID" value="CAH1399837.1"/>
    <property type="molecule type" value="Genomic_DNA"/>
</dbReference>
<keyword evidence="5" id="KW-0677">Repeat</keyword>
<dbReference type="SMART" id="SM00179">
    <property type="entry name" value="EGF_CA"/>
    <property type="match status" value="1"/>
</dbReference>
<dbReference type="PROSITE" id="PS50026">
    <property type="entry name" value="EGF_3"/>
    <property type="match status" value="2"/>
</dbReference>
<feature type="compositionally biased region" description="Low complexity" evidence="10">
    <location>
        <begin position="296"/>
        <end position="353"/>
    </location>
</feature>
<dbReference type="SUPFAM" id="SSF57184">
    <property type="entry name" value="Growth factor receptor domain"/>
    <property type="match status" value="1"/>
</dbReference>
<dbReference type="PANTHER" id="PTHR24037">
    <property type="entry name" value="HEART DEVELOPMENT PROTEIN WITH EGF-LIKE DOMAINS 1"/>
    <property type="match status" value="1"/>
</dbReference>
<dbReference type="PROSITE" id="PS00010">
    <property type="entry name" value="ASX_HYDROXYL"/>
    <property type="match status" value="1"/>
</dbReference>
<dbReference type="InterPro" id="IPR000152">
    <property type="entry name" value="EGF-type_Asp/Asn_hydroxyl_site"/>
</dbReference>
<feature type="transmembrane region" description="Helical" evidence="11">
    <location>
        <begin position="827"/>
        <end position="852"/>
    </location>
</feature>
<gene>
    <name evidence="14" type="ORF">NEZAVI_LOCUS9200</name>
</gene>
<keyword evidence="11" id="KW-1133">Transmembrane helix</keyword>
<evidence type="ECO:0000256" key="1">
    <source>
        <dbReference type="ARBA" id="ARBA00004236"/>
    </source>
</evidence>
<reference evidence="14" key="1">
    <citation type="submission" date="2022-01" db="EMBL/GenBank/DDBJ databases">
        <authorList>
            <person name="King R."/>
        </authorList>
    </citation>
    <scope>NUCLEOTIDE SEQUENCE</scope>
</reference>
<dbReference type="Pfam" id="PF07645">
    <property type="entry name" value="EGF_CA"/>
    <property type="match status" value="1"/>
</dbReference>
<feature type="signal peptide" evidence="12">
    <location>
        <begin position="1"/>
        <end position="26"/>
    </location>
</feature>
<feature type="compositionally biased region" description="Gly residues" evidence="10">
    <location>
        <begin position="133"/>
        <end position="146"/>
    </location>
</feature>
<accession>A0A9P0MRC4</accession>
<dbReference type="PROSITE" id="PS01187">
    <property type="entry name" value="EGF_CA"/>
    <property type="match status" value="1"/>
</dbReference>
<dbReference type="PROSITE" id="PS00022">
    <property type="entry name" value="EGF_1"/>
    <property type="match status" value="1"/>
</dbReference>
<evidence type="ECO:0000256" key="2">
    <source>
        <dbReference type="ARBA" id="ARBA00022475"/>
    </source>
</evidence>
<dbReference type="InterPro" id="IPR018097">
    <property type="entry name" value="EGF_Ca-bd_CS"/>
</dbReference>
<comment type="caution">
    <text evidence="9">Lacks conserved residue(s) required for the propagation of feature annotation.</text>
</comment>
<dbReference type="FunFam" id="2.10.25.10:FF:000672">
    <property type="entry name" value="Uncharacterized protein, isoform C"/>
    <property type="match status" value="1"/>
</dbReference>
<feature type="region of interest" description="Disordered" evidence="10">
    <location>
        <begin position="170"/>
        <end position="200"/>
    </location>
</feature>
<sequence>MAMSVYQGNRLVRAICLLWFVCLSVGQDERTSQASQVEAEVRAGLTAQILPTRASEANRLPAIQATIGNDKNSEDRKENTEPKKDNLKEINYEPTVEEHFSFTNDLKEGYLELSPTKAGPGNSGAILRTASGEGSGGPRGKVGGPTAGRKSSPDIQEIITGFVKLLNGNTPAVPPRPVRTRINNRGPPRITDLPPLVLDPPRRDPPPYPFERPQGVIKPFVSGVPLPEQIVPTEPLPMRPPLRPVRNRTQEVIQPTRLPITPQVLGTAVSSTVQEAPANLSKVDNYTTTTKPPPTNATTASPPTTVNRSTTTTNPPTTTTNRTTTTTNKPTTTTNRVTLAPPTTTNATTTTTRNTTPKIEIKIPPVTMKTPVEQDKKKKIAVSPSTTIEPSIVEVVTVEETKWNDTRTKVTGGYAPRPGIVLDDPEYKPGIGKRPTVIETHGGGQVFDITVSAVQGPDQPSKTGQPVVYPGTAERIELEGVSLPGAGNGEVSVITSAEAGQHFVSIDGKRTYISLFGSSEAPAIKPTPVQRPQMKTTQGTYTGTRVKRPPQSGRRPQQPAVRIDTCIVGDWSTCDSEQHETCRTEQGVSSCHCSPGYSRRSHRQPCKRVVSLVTSVQVDKFYDQKVTWSEKLKDPDSQEYLQLEYEAIRAMESAMSMTPFSDAYMGAKVNGIYTHPGSAQRPVFVNVTLQVEENAENLRPQVRGEIQRHLLGAIHRRGNNIGTSHLWAPTTNGVSHLQDLDECSSPDLNDCHNAATCRNTFGSFECTCPPGYKDEFSTVSHKSGRRCETCGPEFCNHRGTCSYSNSQPVCQCSGNYYGSQCEVDGEVLGVAIGASVAAVIIILSTLACLCMWSRRWNKEEKVGMGSPVFGYMPSGGSSVKTPGIGAPPYQVSLEDRMRWAQIADVMAHSTNHYAVGPEPVNIPTRPSSAMFGYGGTLPVAPMPLPRLGLRSGQNTTRHDSSSEEEDRADLLGRSFQVPRPKSRSSIANQSGIYYDVDYEQQQGDHFTTTKSHPGCIALNTYTLGRAHYYRT</sequence>
<evidence type="ECO:0000256" key="6">
    <source>
        <dbReference type="ARBA" id="ARBA00023136"/>
    </source>
</evidence>
<evidence type="ECO:0000256" key="12">
    <source>
        <dbReference type="SAM" id="SignalP"/>
    </source>
</evidence>
<keyword evidence="4 12" id="KW-0732">Signal</keyword>
<evidence type="ECO:0000256" key="8">
    <source>
        <dbReference type="ARBA" id="ARBA00023180"/>
    </source>
</evidence>
<evidence type="ECO:0000256" key="4">
    <source>
        <dbReference type="ARBA" id="ARBA00022729"/>
    </source>
</evidence>
<evidence type="ECO:0000259" key="13">
    <source>
        <dbReference type="PROSITE" id="PS50026"/>
    </source>
</evidence>
<dbReference type="InterPro" id="IPR009030">
    <property type="entry name" value="Growth_fac_rcpt_cys_sf"/>
</dbReference>
<feature type="domain" description="EGF-like" evidence="13">
    <location>
        <begin position="739"/>
        <end position="778"/>
    </location>
</feature>
<dbReference type="GO" id="GO:0005886">
    <property type="term" value="C:plasma membrane"/>
    <property type="evidence" value="ECO:0007669"/>
    <property type="project" value="UniProtKB-SubCell"/>
</dbReference>
<dbReference type="Gene3D" id="2.10.25.10">
    <property type="entry name" value="Laminin"/>
    <property type="match status" value="1"/>
</dbReference>
<dbReference type="Proteomes" id="UP001152798">
    <property type="component" value="Chromosome 4"/>
</dbReference>
<organism evidence="14 15">
    <name type="scientific">Nezara viridula</name>
    <name type="common">Southern green stink bug</name>
    <name type="synonym">Cimex viridulus</name>
    <dbReference type="NCBI Taxonomy" id="85310"/>
    <lineage>
        <taxon>Eukaryota</taxon>
        <taxon>Metazoa</taxon>
        <taxon>Ecdysozoa</taxon>
        <taxon>Arthropoda</taxon>
        <taxon>Hexapoda</taxon>
        <taxon>Insecta</taxon>
        <taxon>Pterygota</taxon>
        <taxon>Neoptera</taxon>
        <taxon>Paraneoptera</taxon>
        <taxon>Hemiptera</taxon>
        <taxon>Heteroptera</taxon>
        <taxon>Panheteroptera</taxon>
        <taxon>Pentatomomorpha</taxon>
        <taxon>Pentatomoidea</taxon>
        <taxon>Pentatomidae</taxon>
        <taxon>Pentatominae</taxon>
        <taxon>Nezara</taxon>
    </lineage>
</organism>
<keyword evidence="3 9" id="KW-0245">EGF-like domain</keyword>
<evidence type="ECO:0000313" key="15">
    <source>
        <dbReference type="Proteomes" id="UP001152798"/>
    </source>
</evidence>
<evidence type="ECO:0000256" key="3">
    <source>
        <dbReference type="ARBA" id="ARBA00022536"/>
    </source>
</evidence>
<dbReference type="AlphaFoldDB" id="A0A9P0MRC4"/>
<feature type="chain" id="PRO_5040512027" description="EGF-like domain-containing protein" evidence="12">
    <location>
        <begin position="27"/>
        <end position="1031"/>
    </location>
</feature>
<evidence type="ECO:0000313" key="14">
    <source>
        <dbReference type="EMBL" id="CAH1399837.1"/>
    </source>
</evidence>
<evidence type="ECO:0000256" key="7">
    <source>
        <dbReference type="ARBA" id="ARBA00023157"/>
    </source>
</evidence>
<keyword evidence="7 9" id="KW-1015">Disulfide bond</keyword>
<feature type="region of interest" description="Disordered" evidence="10">
    <location>
        <begin position="540"/>
        <end position="559"/>
    </location>
</feature>
<feature type="region of interest" description="Disordered" evidence="10">
    <location>
        <begin position="947"/>
        <end position="988"/>
    </location>
</feature>
<evidence type="ECO:0000256" key="9">
    <source>
        <dbReference type="PROSITE-ProRule" id="PRU00076"/>
    </source>
</evidence>
<feature type="compositionally biased region" description="Low complexity" evidence="10">
    <location>
        <begin position="549"/>
        <end position="559"/>
    </location>
</feature>
<keyword evidence="8" id="KW-0325">Glycoprotein</keyword>
<feature type="region of interest" description="Disordered" evidence="10">
    <location>
        <begin position="129"/>
        <end position="152"/>
    </location>
</feature>
<keyword evidence="15" id="KW-1185">Reference proteome</keyword>
<dbReference type="SUPFAM" id="SSF82671">
    <property type="entry name" value="SEA domain"/>
    <property type="match status" value="1"/>
</dbReference>
<name>A0A9P0MRC4_NEZVI</name>
<dbReference type="InterPro" id="IPR000742">
    <property type="entry name" value="EGF"/>
</dbReference>